<feature type="domain" description="Four-carbon acid sugar kinase N-terminal" evidence="7">
    <location>
        <begin position="9"/>
        <end position="208"/>
    </location>
</feature>
<dbReference type="GO" id="GO:0016301">
    <property type="term" value="F:kinase activity"/>
    <property type="evidence" value="ECO:0007669"/>
    <property type="project" value="UniProtKB-KW"/>
</dbReference>
<organism evidence="9 10">
    <name type="scientific">Desertihabitans brevis</name>
    <dbReference type="NCBI Taxonomy" id="2268447"/>
    <lineage>
        <taxon>Bacteria</taxon>
        <taxon>Bacillati</taxon>
        <taxon>Actinomycetota</taxon>
        <taxon>Actinomycetes</taxon>
        <taxon>Propionibacteriales</taxon>
        <taxon>Propionibacteriaceae</taxon>
        <taxon>Desertihabitans</taxon>
    </lineage>
</organism>
<protein>
    <recommendedName>
        <fullName evidence="11">4-hydroxythreonine-4-phosphate dehydrogenase</fullName>
    </recommendedName>
</protein>
<dbReference type="InterPro" id="IPR010737">
    <property type="entry name" value="4-carb_acid_sugar_kinase_N"/>
</dbReference>
<dbReference type="SUPFAM" id="SSF142764">
    <property type="entry name" value="YgbK-like"/>
    <property type="match status" value="1"/>
</dbReference>
<evidence type="ECO:0000256" key="3">
    <source>
        <dbReference type="ARBA" id="ARBA00022741"/>
    </source>
</evidence>
<keyword evidence="4" id="KW-0418">Kinase</keyword>
<reference evidence="9 10" key="1">
    <citation type="submission" date="2018-07" db="EMBL/GenBank/DDBJ databases">
        <title>Desertimonas flava gen. nov. sp. nov.</title>
        <authorList>
            <person name="Liu S."/>
        </authorList>
    </citation>
    <scope>NUCLEOTIDE SEQUENCE [LARGE SCALE GENOMIC DNA]</scope>
    <source>
        <strain evidence="9 10">16Sb5-5</strain>
    </source>
</reference>
<evidence type="ECO:0000256" key="6">
    <source>
        <dbReference type="ARBA" id="ARBA00023277"/>
    </source>
</evidence>
<evidence type="ECO:0000313" key="9">
    <source>
        <dbReference type="EMBL" id="RCK69002.1"/>
    </source>
</evidence>
<dbReference type="InterPro" id="IPR037051">
    <property type="entry name" value="4-carb_acid_sugar_kinase_N_sf"/>
</dbReference>
<keyword evidence="6" id="KW-0119">Carbohydrate metabolism</keyword>
<accession>A0A367YVF4</accession>
<dbReference type="Pfam" id="PF17042">
    <property type="entry name" value="NBD_C"/>
    <property type="match status" value="1"/>
</dbReference>
<dbReference type="EMBL" id="QOUI01000008">
    <property type="protein sequence ID" value="RCK69002.1"/>
    <property type="molecule type" value="Genomic_DNA"/>
</dbReference>
<dbReference type="GO" id="GO:0005524">
    <property type="term" value="F:ATP binding"/>
    <property type="evidence" value="ECO:0007669"/>
    <property type="project" value="UniProtKB-KW"/>
</dbReference>
<keyword evidence="3" id="KW-0547">Nucleotide-binding</keyword>
<evidence type="ECO:0000256" key="2">
    <source>
        <dbReference type="ARBA" id="ARBA00022679"/>
    </source>
</evidence>
<evidence type="ECO:0000313" key="10">
    <source>
        <dbReference type="Proteomes" id="UP000252770"/>
    </source>
</evidence>
<dbReference type="RefSeq" id="WP_114127288.1">
    <property type="nucleotide sequence ID" value="NZ_QOUI01000008.1"/>
</dbReference>
<dbReference type="Gene3D" id="3.40.980.20">
    <property type="entry name" value="Four-carbon acid sugar kinase, nucleotide binding domain"/>
    <property type="match status" value="1"/>
</dbReference>
<evidence type="ECO:0008006" key="11">
    <source>
        <dbReference type="Google" id="ProtNLM"/>
    </source>
</evidence>
<proteinExistence type="inferred from homology"/>
<sequence>MAPQPGSLSVLADDLSGAVESAALLGPGTPVHLDPPARADHAPQQVLDTDTRRLDPSAAADRLERAWASLGPGRVFVKIDSLLRGPVPALVSVAARHGTVLLCPALPTEGRAVVDGVLLCSGRPLAATTAWQLEPTPPPATVAELFPDHPVQHVPTAALRDGGLAETVRSTRDRVLVCDASTPADLAALGRVLDEHPHLVGVGSAQLLAGWRPPPRAAPAPDRPAGPTRPVLVLVGSASAEAREQTRQLLRRPDVAEVPAPLRGARLDATRLAAELARARGRAATTVLTLPALADPAPGTSLDPDRLAADLGAVVAEAVRDRPDDLVLIGGTTARATLGALGVDLLRVRGGIHPGAVATTDRSGRVVVTRPGSHGPPTSLLDILDWLEGHPR</sequence>
<keyword evidence="2" id="KW-0808">Transferase</keyword>
<evidence type="ECO:0000256" key="5">
    <source>
        <dbReference type="ARBA" id="ARBA00022840"/>
    </source>
</evidence>
<name>A0A367YVF4_9ACTN</name>
<comment type="similarity">
    <text evidence="1">Belongs to the four-carbon acid sugar kinase family.</text>
</comment>
<keyword evidence="5" id="KW-0067">ATP-binding</keyword>
<evidence type="ECO:0000256" key="4">
    <source>
        <dbReference type="ARBA" id="ARBA00022777"/>
    </source>
</evidence>
<dbReference type="Gene3D" id="3.40.50.10840">
    <property type="entry name" value="Putative sugar-binding, N-terminal domain"/>
    <property type="match status" value="1"/>
</dbReference>
<evidence type="ECO:0000256" key="1">
    <source>
        <dbReference type="ARBA" id="ARBA00005715"/>
    </source>
</evidence>
<dbReference type="AlphaFoldDB" id="A0A367YVF4"/>
<dbReference type="InterPro" id="IPR031475">
    <property type="entry name" value="NBD_C"/>
</dbReference>
<keyword evidence="10" id="KW-1185">Reference proteome</keyword>
<comment type="caution">
    <text evidence="9">The sequence shown here is derived from an EMBL/GenBank/DDBJ whole genome shotgun (WGS) entry which is preliminary data.</text>
</comment>
<dbReference type="InterPro" id="IPR042213">
    <property type="entry name" value="NBD_C_sf"/>
</dbReference>
<dbReference type="Pfam" id="PF07005">
    <property type="entry name" value="SBD_N"/>
    <property type="match status" value="1"/>
</dbReference>
<evidence type="ECO:0000259" key="7">
    <source>
        <dbReference type="Pfam" id="PF07005"/>
    </source>
</evidence>
<evidence type="ECO:0000259" key="8">
    <source>
        <dbReference type="Pfam" id="PF17042"/>
    </source>
</evidence>
<feature type="domain" description="Four-carbon acid sugar kinase nucleotide binding" evidence="8">
    <location>
        <begin position="232"/>
        <end position="379"/>
    </location>
</feature>
<gene>
    <name evidence="9" type="ORF">DT076_13950</name>
</gene>
<dbReference type="Proteomes" id="UP000252770">
    <property type="component" value="Unassembled WGS sequence"/>
</dbReference>